<evidence type="ECO:0000256" key="1">
    <source>
        <dbReference type="SAM" id="SignalP"/>
    </source>
</evidence>
<gene>
    <name evidence="2" type="ORF">EFK50_05595</name>
</gene>
<dbReference type="OrthoDB" id="3775116at2"/>
<dbReference type="Gene3D" id="2.60.40.1120">
    <property type="entry name" value="Carboxypeptidase-like, regulatory domain"/>
    <property type="match status" value="2"/>
</dbReference>
<keyword evidence="2" id="KW-0378">Hydrolase</keyword>
<dbReference type="InterPro" id="IPR013784">
    <property type="entry name" value="Carb-bd-like_fold"/>
</dbReference>
<dbReference type="SUPFAM" id="SSF49464">
    <property type="entry name" value="Carboxypeptidase regulatory domain-like"/>
    <property type="match status" value="1"/>
</dbReference>
<dbReference type="InterPro" id="IPR006311">
    <property type="entry name" value="TAT_signal"/>
</dbReference>
<reference evidence="2 3" key="1">
    <citation type="submission" date="2018-11" db="EMBL/GenBank/DDBJ databases">
        <authorList>
            <person name="Li F."/>
        </authorList>
    </citation>
    <scope>NUCLEOTIDE SEQUENCE [LARGE SCALE GENOMIC DNA]</scope>
    <source>
        <strain evidence="2 3">Gsoil 097</strain>
    </source>
</reference>
<dbReference type="InterPro" id="IPR008969">
    <property type="entry name" value="CarboxyPept-like_regulatory"/>
</dbReference>
<dbReference type="PROSITE" id="PS51318">
    <property type="entry name" value="TAT"/>
    <property type="match status" value="1"/>
</dbReference>
<keyword evidence="3" id="KW-1185">Reference proteome</keyword>
<feature type="signal peptide" evidence="1">
    <location>
        <begin position="1"/>
        <end position="34"/>
    </location>
</feature>
<organism evidence="2 3">
    <name type="scientific">Nocardioides marmoriginsengisoli</name>
    <dbReference type="NCBI Taxonomy" id="661483"/>
    <lineage>
        <taxon>Bacteria</taxon>
        <taxon>Bacillati</taxon>
        <taxon>Actinomycetota</taxon>
        <taxon>Actinomycetes</taxon>
        <taxon>Propionibacteriales</taxon>
        <taxon>Nocardioidaceae</taxon>
        <taxon>Nocardioides</taxon>
    </lineage>
</organism>
<dbReference type="SUPFAM" id="SSF49452">
    <property type="entry name" value="Starch-binding domain-like"/>
    <property type="match status" value="1"/>
</dbReference>
<dbReference type="RefSeq" id="WP_123226529.1">
    <property type="nucleotide sequence ID" value="NZ_RJSE01000003.1"/>
</dbReference>
<evidence type="ECO:0000313" key="3">
    <source>
        <dbReference type="Proteomes" id="UP000267128"/>
    </source>
</evidence>
<keyword evidence="2" id="KW-0645">Protease</keyword>
<sequence>MSNQVLSPRRPLTTLLAALALALAGLLVPVAAQAAVTQGIAGTITRSEPASMSAVVTAFLVGQKNETASVSTGSNGAYELALAPGSYWIKIAEPGQAPEWNGNSPTRGGSTPVVVTAGQVTTVNAEVAPGGSISGTVSVPTAGGYVWAYVADASYPGGYADYRSNVSNGTYTLSNLPAGDYKLNFQVYDENNIGFESWWNGKTTLAAADPITVTPPTAVTGINPTLTLMGSISGTVTASGSGDNVPDVLVQLWMNDGTGWGSIDGSAFTEANGTYSMFLPSGTYRVEFRPTNASVLKKEFWNNADTVQAGQSVVITAGSPPTDLDAQLDPLPPLQNLTKPSITGTRKVGSTLTGVPGTWNADPEFYAIQWLRNGVVVPHPNDFNYQVTAADAGKRITMTITAQRTGLEPVTVSTLPATIALQVLTLTTKPAVLGKPKVGKRLRAVAPRSTPAATVRYQWLRNGVAIKGATRATYKLVRKDKRKKVGVRITLSKPGYATVVRKVVRATKVR</sequence>
<dbReference type="Proteomes" id="UP000267128">
    <property type="component" value="Unassembled WGS sequence"/>
</dbReference>
<evidence type="ECO:0000313" key="2">
    <source>
        <dbReference type="EMBL" id="RNL65426.1"/>
    </source>
</evidence>
<proteinExistence type="predicted"/>
<comment type="caution">
    <text evidence="2">The sequence shown here is derived from an EMBL/GenBank/DDBJ whole genome shotgun (WGS) entry which is preliminary data.</text>
</comment>
<feature type="chain" id="PRO_5017948244" evidence="1">
    <location>
        <begin position="35"/>
        <end position="510"/>
    </location>
</feature>
<accession>A0A3N0CQW8</accession>
<protein>
    <submittedName>
        <fullName evidence="2">Carboxypeptidase regulatory-like domain-containing protein</fullName>
    </submittedName>
</protein>
<dbReference type="AlphaFoldDB" id="A0A3N0CQW8"/>
<dbReference type="GO" id="GO:0004180">
    <property type="term" value="F:carboxypeptidase activity"/>
    <property type="evidence" value="ECO:0007669"/>
    <property type="project" value="UniProtKB-KW"/>
</dbReference>
<keyword evidence="2" id="KW-0121">Carboxypeptidase</keyword>
<dbReference type="EMBL" id="RJSE01000003">
    <property type="protein sequence ID" value="RNL65426.1"/>
    <property type="molecule type" value="Genomic_DNA"/>
</dbReference>
<name>A0A3N0CQW8_9ACTN</name>
<dbReference type="Gene3D" id="2.60.40.2700">
    <property type="match status" value="2"/>
</dbReference>
<dbReference type="GO" id="GO:0030246">
    <property type="term" value="F:carbohydrate binding"/>
    <property type="evidence" value="ECO:0007669"/>
    <property type="project" value="InterPro"/>
</dbReference>
<keyword evidence="1" id="KW-0732">Signal</keyword>